<proteinExistence type="predicted"/>
<name>A0A0E9VLA3_ANGAN</name>
<evidence type="ECO:0000313" key="1">
    <source>
        <dbReference type="EMBL" id="JAH78791.1"/>
    </source>
</evidence>
<protein>
    <submittedName>
        <fullName evidence="1">Uncharacterized protein</fullName>
    </submittedName>
</protein>
<organism evidence="1">
    <name type="scientific">Anguilla anguilla</name>
    <name type="common">European freshwater eel</name>
    <name type="synonym">Muraena anguilla</name>
    <dbReference type="NCBI Taxonomy" id="7936"/>
    <lineage>
        <taxon>Eukaryota</taxon>
        <taxon>Metazoa</taxon>
        <taxon>Chordata</taxon>
        <taxon>Craniata</taxon>
        <taxon>Vertebrata</taxon>
        <taxon>Euteleostomi</taxon>
        <taxon>Actinopterygii</taxon>
        <taxon>Neopterygii</taxon>
        <taxon>Teleostei</taxon>
        <taxon>Anguilliformes</taxon>
        <taxon>Anguillidae</taxon>
        <taxon>Anguilla</taxon>
    </lineage>
</organism>
<accession>A0A0E9VLA3</accession>
<sequence>MRNVSLKFKKVSRDTKHAVTPILLVKNVLCRMCRKCFSTNICYTNLDLLFTSDIP</sequence>
<reference evidence="1" key="1">
    <citation type="submission" date="2014-11" db="EMBL/GenBank/DDBJ databases">
        <authorList>
            <person name="Amaro Gonzalez C."/>
        </authorList>
    </citation>
    <scope>NUCLEOTIDE SEQUENCE</scope>
</reference>
<dbReference type="EMBL" id="GBXM01029786">
    <property type="protein sequence ID" value="JAH78791.1"/>
    <property type="molecule type" value="Transcribed_RNA"/>
</dbReference>
<reference evidence="1" key="2">
    <citation type="journal article" date="2015" name="Fish Shellfish Immunol.">
        <title>Early steps in the European eel (Anguilla anguilla)-Vibrio vulnificus interaction in the gills: Role of the RtxA13 toxin.</title>
        <authorList>
            <person name="Callol A."/>
            <person name="Pajuelo D."/>
            <person name="Ebbesson L."/>
            <person name="Teles M."/>
            <person name="MacKenzie S."/>
            <person name="Amaro C."/>
        </authorList>
    </citation>
    <scope>NUCLEOTIDE SEQUENCE</scope>
</reference>
<dbReference type="AlphaFoldDB" id="A0A0E9VLA3"/>